<evidence type="ECO:0000313" key="3">
    <source>
        <dbReference type="Proteomes" id="UP000824120"/>
    </source>
</evidence>
<dbReference type="EMBL" id="JACXVP010000003">
    <property type="protein sequence ID" value="KAG5614967.1"/>
    <property type="molecule type" value="Genomic_DNA"/>
</dbReference>
<protein>
    <submittedName>
        <fullName evidence="2">Uncharacterized protein</fullName>
    </submittedName>
</protein>
<keyword evidence="1" id="KW-1133">Transmembrane helix</keyword>
<accession>A0A9J5ZSI3</accession>
<evidence type="ECO:0000313" key="2">
    <source>
        <dbReference type="EMBL" id="KAG5614967.1"/>
    </source>
</evidence>
<evidence type="ECO:0000256" key="1">
    <source>
        <dbReference type="SAM" id="Phobius"/>
    </source>
</evidence>
<reference evidence="2 3" key="1">
    <citation type="submission" date="2020-09" db="EMBL/GenBank/DDBJ databases">
        <title>De no assembly of potato wild relative species, Solanum commersonii.</title>
        <authorList>
            <person name="Cho K."/>
        </authorList>
    </citation>
    <scope>NUCLEOTIDE SEQUENCE [LARGE SCALE GENOMIC DNA]</scope>
    <source>
        <strain evidence="2">LZ3.2</strain>
        <tissue evidence="2">Leaf</tissue>
    </source>
</reference>
<dbReference type="Pfam" id="PF12895">
    <property type="entry name" value="ANAPC3"/>
    <property type="match status" value="1"/>
</dbReference>
<name>A0A9J5ZSI3_SOLCO</name>
<dbReference type="AlphaFoldDB" id="A0A9J5ZSI3"/>
<proteinExistence type="predicted"/>
<keyword evidence="1" id="KW-0472">Membrane</keyword>
<organism evidence="2 3">
    <name type="scientific">Solanum commersonii</name>
    <name type="common">Commerson's wild potato</name>
    <name type="synonym">Commerson's nightshade</name>
    <dbReference type="NCBI Taxonomy" id="4109"/>
    <lineage>
        <taxon>Eukaryota</taxon>
        <taxon>Viridiplantae</taxon>
        <taxon>Streptophyta</taxon>
        <taxon>Embryophyta</taxon>
        <taxon>Tracheophyta</taxon>
        <taxon>Spermatophyta</taxon>
        <taxon>Magnoliopsida</taxon>
        <taxon>eudicotyledons</taxon>
        <taxon>Gunneridae</taxon>
        <taxon>Pentapetalae</taxon>
        <taxon>asterids</taxon>
        <taxon>lamiids</taxon>
        <taxon>Solanales</taxon>
        <taxon>Solanaceae</taxon>
        <taxon>Solanoideae</taxon>
        <taxon>Solaneae</taxon>
        <taxon>Solanum</taxon>
    </lineage>
</organism>
<feature type="transmembrane region" description="Helical" evidence="1">
    <location>
        <begin position="72"/>
        <end position="98"/>
    </location>
</feature>
<dbReference type="Gene3D" id="1.25.40.10">
    <property type="entry name" value="Tetratricopeptide repeat domain"/>
    <property type="match status" value="1"/>
</dbReference>
<dbReference type="InterPro" id="IPR011990">
    <property type="entry name" value="TPR-like_helical_dom_sf"/>
</dbReference>
<dbReference type="Proteomes" id="UP000824120">
    <property type="component" value="Chromosome 3"/>
</dbReference>
<gene>
    <name evidence="2" type="ORF">H5410_014791</name>
</gene>
<sequence>METLLTEVQAKCLGHFMYHNAIFMCERLRRSSSETNIQLLAGCYLHNQHAYVAYHLLKGACRIFSEYDCIFILQYFFFLPIIFRFLITLVLEIMLIIIPF</sequence>
<keyword evidence="3" id="KW-1185">Reference proteome</keyword>
<comment type="caution">
    <text evidence="2">The sequence shown here is derived from an EMBL/GenBank/DDBJ whole genome shotgun (WGS) entry which is preliminary data.</text>
</comment>
<keyword evidence="1" id="KW-0812">Transmembrane</keyword>